<dbReference type="InterPro" id="IPR011009">
    <property type="entry name" value="Kinase-like_dom_sf"/>
</dbReference>
<keyword evidence="2" id="KW-0808">Transferase</keyword>
<dbReference type="InterPro" id="IPR051678">
    <property type="entry name" value="AGP_Transferase"/>
</dbReference>
<evidence type="ECO:0000313" key="2">
    <source>
        <dbReference type="EMBL" id="QDG50017.1"/>
    </source>
</evidence>
<organism evidence="2 3">
    <name type="scientific">Persicimonas caeni</name>
    <dbReference type="NCBI Taxonomy" id="2292766"/>
    <lineage>
        <taxon>Bacteria</taxon>
        <taxon>Deltaproteobacteria</taxon>
        <taxon>Bradymonadales</taxon>
        <taxon>Bradymonadaceae</taxon>
        <taxon>Persicimonas</taxon>
    </lineage>
</organism>
<dbReference type="InterPro" id="IPR002575">
    <property type="entry name" value="Aminoglycoside_PTrfase"/>
</dbReference>
<gene>
    <name evidence="2" type="ORF">FIV42_04450</name>
</gene>
<sequence length="332" mass="37430">MGRKARKAVSLSESNRDLLPTARRLFGTLAGTLAGLGDAELRPLDRGLSADLFTVHPEPSAAPAAVVKLQRGFAGKVWAEAGALAFLADKEIPDVPRPLLAEPKHDPPALVLSWVGDAHAARVELDRLDEPALTEFAHAFGRWLAVLHHLEVPAGDVKMSSDPLALPDRLLTQAENALKRFERDFGEREPDLLDLLERGLRWLDAHAASLLPGDTPRRMIHRDLRAPNVLADADHRFCGVVDFEHAAAAHPAWDFAKLRWWWFDRLPALEAPFRQGYESKRAWPDRDVRRLFRIFEATTLVAYFWERHPVYPGQARLQLAAELDDEPRPRWR</sequence>
<dbReference type="GO" id="GO:0016740">
    <property type="term" value="F:transferase activity"/>
    <property type="evidence" value="ECO:0007669"/>
    <property type="project" value="UniProtKB-KW"/>
</dbReference>
<dbReference type="SUPFAM" id="SSF56112">
    <property type="entry name" value="Protein kinase-like (PK-like)"/>
    <property type="match status" value="1"/>
</dbReference>
<evidence type="ECO:0000259" key="1">
    <source>
        <dbReference type="Pfam" id="PF01636"/>
    </source>
</evidence>
<name>A0A4Y6PPT7_PERCE</name>
<dbReference type="Gene3D" id="3.90.1200.10">
    <property type="match status" value="1"/>
</dbReference>
<feature type="domain" description="Aminoglycoside phosphotransferase" evidence="1">
    <location>
        <begin position="41"/>
        <end position="288"/>
    </location>
</feature>
<accession>A0A5B8Y266</accession>
<dbReference type="OrthoDB" id="334783at2"/>
<dbReference type="AlphaFoldDB" id="A0A4Y6PPT7"/>
<accession>A0A4Y6PPT7</accession>
<proteinExistence type="predicted"/>
<evidence type="ECO:0000313" key="3">
    <source>
        <dbReference type="Proteomes" id="UP000315995"/>
    </source>
</evidence>
<dbReference type="PANTHER" id="PTHR21310">
    <property type="entry name" value="AMINOGLYCOSIDE PHOSPHOTRANSFERASE-RELATED-RELATED"/>
    <property type="match status" value="1"/>
</dbReference>
<dbReference type="EMBL" id="CP041186">
    <property type="protein sequence ID" value="QDG50017.1"/>
    <property type="molecule type" value="Genomic_DNA"/>
</dbReference>
<dbReference type="Proteomes" id="UP000315995">
    <property type="component" value="Chromosome"/>
</dbReference>
<protein>
    <submittedName>
        <fullName evidence="2">Aminoglycoside phosphotransferase family protein</fullName>
    </submittedName>
</protein>
<reference evidence="2 3" key="1">
    <citation type="submission" date="2019-06" db="EMBL/GenBank/DDBJ databases">
        <title>Persicimonas caeni gen. nov., sp. nov., a predatory bacterium isolated from solar saltern.</title>
        <authorList>
            <person name="Wang S."/>
        </authorList>
    </citation>
    <scope>NUCLEOTIDE SEQUENCE [LARGE SCALE GENOMIC DNA]</scope>
    <source>
        <strain evidence="2 3">YN101</strain>
    </source>
</reference>
<dbReference type="Pfam" id="PF01636">
    <property type="entry name" value="APH"/>
    <property type="match status" value="1"/>
</dbReference>
<keyword evidence="3" id="KW-1185">Reference proteome</keyword>